<accession>A0ABS7IXW0</accession>
<organism evidence="1 2">
    <name type="scientific">Qipengyuania polymorpha</name>
    <dbReference type="NCBI Taxonomy" id="2867234"/>
    <lineage>
        <taxon>Bacteria</taxon>
        <taxon>Pseudomonadati</taxon>
        <taxon>Pseudomonadota</taxon>
        <taxon>Alphaproteobacteria</taxon>
        <taxon>Sphingomonadales</taxon>
        <taxon>Erythrobacteraceae</taxon>
        <taxon>Qipengyuania</taxon>
    </lineage>
</organism>
<dbReference type="EMBL" id="JAIGNK010000001">
    <property type="protein sequence ID" value="MBX7456639.1"/>
    <property type="molecule type" value="Genomic_DNA"/>
</dbReference>
<name>A0ABS7IXW0_9SPHN</name>
<reference evidence="1 2" key="1">
    <citation type="submission" date="2021-08" db="EMBL/GenBank/DDBJ databases">
        <title>Comparative Genomics Analysis of the Genus Qipengyuania Reveals Extensive Genetic Diversity and Metabolic Versatility, Including the Description of Fifteen Novel Species.</title>
        <authorList>
            <person name="Liu Y."/>
        </authorList>
    </citation>
    <scope>NUCLEOTIDE SEQUENCE [LARGE SCALE GENOMIC DNA]</scope>
    <source>
        <strain evidence="1 2">1NDH17</strain>
    </source>
</reference>
<protein>
    <submittedName>
        <fullName evidence="1">Uncharacterized protein</fullName>
    </submittedName>
</protein>
<evidence type="ECO:0000313" key="1">
    <source>
        <dbReference type="EMBL" id="MBX7456639.1"/>
    </source>
</evidence>
<evidence type="ECO:0000313" key="2">
    <source>
        <dbReference type="Proteomes" id="UP000783253"/>
    </source>
</evidence>
<keyword evidence="2" id="KW-1185">Reference proteome</keyword>
<gene>
    <name evidence="1" type="ORF">K3152_00110</name>
</gene>
<dbReference type="RefSeq" id="WP_221572088.1">
    <property type="nucleotide sequence ID" value="NZ_JAIGNK010000001.1"/>
</dbReference>
<sequence>MQAQLKPVSDFSAWEHYHTGLTKTFDHGPVDPATALDHIGRAIELDPGFARACRAGACELDAGALVVGCTQAGGRGGHDRCGTAGAGA</sequence>
<comment type="caution">
    <text evidence="1">The sequence shown here is derived from an EMBL/GenBank/DDBJ whole genome shotgun (WGS) entry which is preliminary data.</text>
</comment>
<proteinExistence type="predicted"/>
<dbReference type="Proteomes" id="UP000783253">
    <property type="component" value="Unassembled WGS sequence"/>
</dbReference>